<organism evidence="15 16">
    <name type="scientific">Kitasatospora terrestris</name>
    <dbReference type="NCBI Taxonomy" id="258051"/>
    <lineage>
        <taxon>Bacteria</taxon>
        <taxon>Bacillati</taxon>
        <taxon>Actinomycetota</taxon>
        <taxon>Actinomycetes</taxon>
        <taxon>Kitasatosporales</taxon>
        <taxon>Streptomycetaceae</taxon>
        <taxon>Kitasatospora</taxon>
    </lineage>
</organism>
<comment type="catalytic activity">
    <reaction evidence="10">
        <text>N(6)-[(R)-lipoyl]-L-lysyl-[protein] + 2-oxoglutarate + H(+) = N(6)-[(R)-S(8)-succinyldihydrolipoyl]-L-lysyl-[protein] + CO2</text>
        <dbReference type="Rhea" id="RHEA:12188"/>
        <dbReference type="Rhea" id="RHEA-COMP:10474"/>
        <dbReference type="Rhea" id="RHEA-COMP:20092"/>
        <dbReference type="ChEBI" id="CHEBI:15378"/>
        <dbReference type="ChEBI" id="CHEBI:16526"/>
        <dbReference type="ChEBI" id="CHEBI:16810"/>
        <dbReference type="ChEBI" id="CHEBI:83099"/>
        <dbReference type="ChEBI" id="CHEBI:83120"/>
        <dbReference type="EC" id="1.2.4.2"/>
    </reaction>
</comment>
<keyword evidence="8" id="KW-0786">Thiamine pyrophosphate</keyword>
<dbReference type="SMART" id="SM00861">
    <property type="entry name" value="Transket_pyr"/>
    <property type="match status" value="1"/>
</dbReference>
<evidence type="ECO:0000256" key="9">
    <source>
        <dbReference type="ARBA" id="ARBA00023268"/>
    </source>
</evidence>
<dbReference type="Pfam" id="PF00676">
    <property type="entry name" value="E1_dh"/>
    <property type="match status" value="1"/>
</dbReference>
<dbReference type="InterPro" id="IPR029061">
    <property type="entry name" value="THDP-binding"/>
</dbReference>
<reference evidence="16" key="1">
    <citation type="journal article" date="2019" name="Int. J. Syst. Evol. Microbiol.">
        <title>The Global Catalogue of Microorganisms (GCM) 10K type strain sequencing project: providing services to taxonomists for standard genome sequencing and annotation.</title>
        <authorList>
            <consortium name="The Broad Institute Genomics Platform"/>
            <consortium name="The Broad Institute Genome Sequencing Center for Infectious Disease"/>
            <person name="Wu L."/>
            <person name="Ma J."/>
        </authorList>
    </citation>
    <scope>NUCLEOTIDE SEQUENCE [LARGE SCALE GENOMIC DNA]</scope>
    <source>
        <strain evidence="16">JCM 13006</strain>
    </source>
</reference>
<dbReference type="Gene3D" id="1.10.287.1150">
    <property type="entry name" value="TPP helical domain"/>
    <property type="match status" value="1"/>
</dbReference>
<keyword evidence="9" id="KW-0511">Multifunctional enzyme</keyword>
<dbReference type="InterPro" id="IPR011603">
    <property type="entry name" value="2oxoglutarate_DH_E1"/>
</dbReference>
<keyword evidence="6" id="KW-0460">Magnesium</keyword>
<comment type="catalytic activity">
    <reaction evidence="11">
        <text>N(6)-[(R)-dihydrolipoyl]-L-lysyl-[protein] + succinyl-CoA = N(6)-[(R)-S(8)-succinyldihydrolipoyl]-L-lysyl-[protein] + CoA</text>
        <dbReference type="Rhea" id="RHEA:15213"/>
        <dbReference type="Rhea" id="RHEA-COMP:10475"/>
        <dbReference type="Rhea" id="RHEA-COMP:20092"/>
        <dbReference type="ChEBI" id="CHEBI:57287"/>
        <dbReference type="ChEBI" id="CHEBI:57292"/>
        <dbReference type="ChEBI" id="CHEBI:83100"/>
        <dbReference type="ChEBI" id="CHEBI:83120"/>
        <dbReference type="EC" id="2.3.1.61"/>
    </reaction>
</comment>
<comment type="cofactor">
    <cofactor evidence="1">
        <name>Mg(2+)</name>
        <dbReference type="ChEBI" id="CHEBI:18420"/>
    </cofactor>
</comment>
<dbReference type="InterPro" id="IPR031717">
    <property type="entry name" value="ODO-1/KGD_C"/>
</dbReference>
<feature type="region of interest" description="Disordered" evidence="13">
    <location>
        <begin position="58"/>
        <end position="77"/>
    </location>
</feature>
<dbReference type="InterPro" id="IPR001078">
    <property type="entry name" value="2-oxoacid_DH_actylTfrase"/>
</dbReference>
<comment type="caution">
    <text evidence="15">The sequence shown here is derived from an EMBL/GenBank/DDBJ whole genome shotgun (WGS) entry which is preliminary data.</text>
</comment>
<dbReference type="Gene3D" id="3.40.50.11610">
    <property type="entry name" value="Multifunctional 2-oxoglutarate metabolism enzyme, C-terminal domain"/>
    <property type="match status" value="1"/>
</dbReference>
<dbReference type="Pfam" id="PF02779">
    <property type="entry name" value="Transket_pyr"/>
    <property type="match status" value="1"/>
</dbReference>
<comment type="cofactor">
    <cofactor evidence="2">
        <name>thiamine diphosphate</name>
        <dbReference type="ChEBI" id="CHEBI:58937"/>
    </cofactor>
</comment>
<protein>
    <submittedName>
        <fullName evidence="15">Multifunctional oxoglutarate decarboxylase/oxoglutarate dehydrogenase thiamine pyrophosphate-binding subunit/dihydrolipoyllysine-residue succinyltransferase subunit</fullName>
    </submittedName>
</protein>
<evidence type="ECO:0000256" key="6">
    <source>
        <dbReference type="ARBA" id="ARBA00022842"/>
    </source>
</evidence>
<dbReference type="Pfam" id="PF00198">
    <property type="entry name" value="2-oxoacid_dh"/>
    <property type="match status" value="1"/>
</dbReference>
<accession>A0ABP9DYY4</accession>
<keyword evidence="12" id="KW-0175">Coiled coil</keyword>
<feature type="coiled-coil region" evidence="12">
    <location>
        <begin position="809"/>
        <end position="836"/>
    </location>
</feature>
<proteinExistence type="predicted"/>
<name>A0ABP9DYY4_9ACTN</name>
<evidence type="ECO:0000256" key="11">
    <source>
        <dbReference type="ARBA" id="ARBA00052761"/>
    </source>
</evidence>
<dbReference type="Pfam" id="PF16870">
    <property type="entry name" value="OxoGdeHyase_C"/>
    <property type="match status" value="1"/>
</dbReference>
<dbReference type="PANTHER" id="PTHR23152">
    <property type="entry name" value="2-OXOGLUTARATE DEHYDROGENASE"/>
    <property type="match status" value="1"/>
</dbReference>
<dbReference type="NCBIfam" id="TIGR00239">
    <property type="entry name" value="2oxo_dh_E1"/>
    <property type="match status" value="1"/>
</dbReference>
<keyword evidence="7" id="KW-0560">Oxidoreductase</keyword>
<evidence type="ECO:0000259" key="14">
    <source>
        <dbReference type="SMART" id="SM00861"/>
    </source>
</evidence>
<evidence type="ECO:0000256" key="5">
    <source>
        <dbReference type="ARBA" id="ARBA00022723"/>
    </source>
</evidence>
<dbReference type="Gene3D" id="3.40.50.970">
    <property type="match status" value="1"/>
</dbReference>
<dbReference type="SUPFAM" id="SSF52777">
    <property type="entry name" value="CoA-dependent acyltransferases"/>
    <property type="match status" value="1"/>
</dbReference>
<evidence type="ECO:0000256" key="2">
    <source>
        <dbReference type="ARBA" id="ARBA00001964"/>
    </source>
</evidence>
<evidence type="ECO:0000256" key="7">
    <source>
        <dbReference type="ARBA" id="ARBA00023002"/>
    </source>
</evidence>
<dbReference type="Gene3D" id="3.30.559.10">
    <property type="entry name" value="Chloramphenicol acetyltransferase-like domain"/>
    <property type="match status" value="1"/>
</dbReference>
<evidence type="ECO:0000256" key="1">
    <source>
        <dbReference type="ARBA" id="ARBA00001946"/>
    </source>
</evidence>
<dbReference type="Pfam" id="PF16078">
    <property type="entry name" value="2-oxogl_dehyd_N"/>
    <property type="match status" value="1"/>
</dbReference>
<dbReference type="InterPro" id="IPR001017">
    <property type="entry name" value="DH_E1"/>
</dbReference>
<dbReference type="RefSeq" id="WP_345698942.1">
    <property type="nucleotide sequence ID" value="NZ_BAABIS010000001.1"/>
</dbReference>
<sequence length="1245" mass="136502">MSPHPETPSSSASSTGFGPNEWLVDEIYQQYLQDPNSVDRAWWDFFADYKPGTEVTPVTQAATPVGPTPTPVAAPAAAAPAAPAPAAPAAPAPVQPAPAPLAAAPAAPPAPKAAAPAAVAPAAETGPELVQLRGPAKAVATNMDASLEVPTATSVRAVPAKLLIDNRIVINNHLQRARGGKVSFTHLIGYALVQAVKANPGMNYSYKVEDGKTYLVKPQHINLGLAIDLVKPNGDRQLVVAAIKKAETLDFFGFWQAYEDIVRRARANKLTMDDFTGVTVSLTNPGGIGTVHSVPRLMQNQGTIVGVGAMEYPAEFQGSSPDTLARLGVSKIMTLTSTYDHRVIQGAASGEFLRSIHQLLLGENGFYDEVFESLRIPYEPVRWATDVAATHDDEVNKTARVMELIHAYRVRGHLMADTDPLEYKQRKHPDLDVVQHGLTLWDLEREFAVGGFGGQKMMKLRDILGLLRNTYCRTVGIEYMHIQDPKQRKWLQERLEKPYTKPEREEQLRILRRLNSAEAFETFLQTKYVGQKRFSLEGGESLIPLLDATIDAAAEHRLDEAVIGMAHRGRLNVLANIVGKPYGRIFGEFEGNLDPKSMHGSGDVKYHLGAEGTFTGLDGETIKVSLAANPSHLETVDPVVEGIARAKQDILDQGGTTFPVLPIQVHGDAAFAGQGVVAETLNMSQLRGYRTGGTVHIVVNNQVGFTAAPASSRSSMYCTDVARMIEAPIFHVNGDDPEAVVRVARLAFEFRQAFHKDVVIDLICYRRRGHNEADNPSFTQPLMYDLIDKKRSVRKLYTEGLIGRGDITMEEAEQALQDFQGQLEKVFSEVREATAQTSTANGRPVADFPVNIQTGISEEMVKRIAASQVNLPEWLTVHPRLLPQLQRRAASVEDNTIDWATGETLAIGSLLMEGHPVRLAGQDSRRGTFGQRHAVLIDRNTGEDYTPLLYLTEDQARFTVYDSLLSEYAAMGFEYGYSLTRPNALVMWEAQFGDFVNGAQTMVDEYIASAEQKWGQHSGVTLLLPHGMEGQGPDHSSARPERFLQLCAQDNMTVAMPTLPSNYFHLLRWQAHNPHHKPLIVFTPKSMLRLKAAASATSEFLSGSFRPVIGDSTVNPAQVRKVVITSGKFYYDLEAARTERGITDTAIVRMERLYPLPVAELQEELAKYGSDVQFIWAQEEPANQGAWPFIAMNLVDHLQVVIGRSANGGARLRRVARTASSAPAVGSAKRHAAEQQAIVDEVFSI</sequence>
<dbReference type="PANTHER" id="PTHR23152:SF4">
    <property type="entry name" value="2-OXOADIPATE DEHYDROGENASE COMPLEX COMPONENT E1"/>
    <property type="match status" value="1"/>
</dbReference>
<dbReference type="Proteomes" id="UP001501752">
    <property type="component" value="Unassembled WGS sequence"/>
</dbReference>
<keyword evidence="16" id="KW-1185">Reference proteome</keyword>
<comment type="pathway">
    <text evidence="3">Carbohydrate metabolism; tricarboxylic acid cycle; succinyl-CoA from 2-oxoglutarate (dehydrogenase route): step 1/1.</text>
</comment>
<dbReference type="InterPro" id="IPR005475">
    <property type="entry name" value="Transketolase-like_Pyr-bd"/>
</dbReference>
<dbReference type="InterPro" id="IPR032106">
    <property type="entry name" value="2-oxogl_dehyd_N"/>
</dbReference>
<evidence type="ECO:0000256" key="10">
    <source>
        <dbReference type="ARBA" id="ARBA00051911"/>
    </source>
</evidence>
<evidence type="ECO:0000256" key="3">
    <source>
        <dbReference type="ARBA" id="ARBA00004813"/>
    </source>
</evidence>
<dbReference type="CDD" id="cd02016">
    <property type="entry name" value="TPP_E1_OGDC_like"/>
    <property type="match status" value="1"/>
</dbReference>
<gene>
    <name evidence="15" type="ORF">GCM10023235_48130</name>
</gene>
<feature type="region of interest" description="Disordered" evidence="13">
    <location>
        <begin position="83"/>
        <end position="112"/>
    </location>
</feature>
<evidence type="ECO:0000313" key="15">
    <source>
        <dbReference type="EMBL" id="GAA4864218.1"/>
    </source>
</evidence>
<evidence type="ECO:0000313" key="16">
    <source>
        <dbReference type="Proteomes" id="UP001501752"/>
    </source>
</evidence>
<dbReference type="InterPro" id="IPR042179">
    <property type="entry name" value="KGD_C_sf"/>
</dbReference>
<feature type="compositionally biased region" description="Pro residues" evidence="13">
    <location>
        <begin position="83"/>
        <end position="99"/>
    </location>
</feature>
<dbReference type="SUPFAM" id="SSF52518">
    <property type="entry name" value="Thiamin diphosphate-binding fold (THDP-binding)"/>
    <property type="match status" value="2"/>
</dbReference>
<dbReference type="NCBIfam" id="NF006914">
    <property type="entry name" value="PRK09404.1"/>
    <property type="match status" value="1"/>
</dbReference>
<evidence type="ECO:0000256" key="8">
    <source>
        <dbReference type="ARBA" id="ARBA00023052"/>
    </source>
</evidence>
<evidence type="ECO:0000256" key="12">
    <source>
        <dbReference type="SAM" id="Coils"/>
    </source>
</evidence>
<evidence type="ECO:0000256" key="4">
    <source>
        <dbReference type="ARBA" id="ARBA00022532"/>
    </source>
</evidence>
<dbReference type="PIRSF" id="PIRSF000157">
    <property type="entry name" value="Oxoglu_dh_E1"/>
    <property type="match status" value="1"/>
</dbReference>
<dbReference type="EMBL" id="BAABIS010000001">
    <property type="protein sequence ID" value="GAA4864218.1"/>
    <property type="molecule type" value="Genomic_DNA"/>
</dbReference>
<keyword evidence="4" id="KW-0816">Tricarboxylic acid cycle</keyword>
<dbReference type="InterPro" id="IPR023213">
    <property type="entry name" value="CAT-like_dom_sf"/>
</dbReference>
<evidence type="ECO:0000256" key="13">
    <source>
        <dbReference type="SAM" id="MobiDB-lite"/>
    </source>
</evidence>
<keyword evidence="5" id="KW-0479">Metal-binding</keyword>
<dbReference type="Gene3D" id="3.40.50.12470">
    <property type="match status" value="1"/>
</dbReference>
<dbReference type="NCBIfam" id="NF008907">
    <property type="entry name" value="PRK12270.1"/>
    <property type="match status" value="1"/>
</dbReference>
<feature type="domain" description="Transketolase-like pyrimidine-binding" evidence="14">
    <location>
        <begin position="897"/>
        <end position="1090"/>
    </location>
</feature>